<evidence type="ECO:0000259" key="5">
    <source>
        <dbReference type="PROSITE" id="PS50865"/>
    </source>
</evidence>
<accession>A0A5J4P258</accession>
<reference evidence="6 7" key="1">
    <citation type="journal article" date="2019" name="Gigascience">
        <title>Whole-genome sequence of the oriental lung fluke Paragonimus westermani.</title>
        <authorList>
            <person name="Oey H."/>
            <person name="Zakrzewski M."/>
            <person name="Narain K."/>
            <person name="Devi K.R."/>
            <person name="Agatsuma T."/>
            <person name="Nawaratna S."/>
            <person name="Gobert G.N."/>
            <person name="Jones M.K."/>
            <person name="Ragan M.A."/>
            <person name="McManus D.P."/>
            <person name="Krause L."/>
        </authorList>
    </citation>
    <scope>NUCLEOTIDE SEQUENCE [LARGE SCALE GENOMIC DNA]</scope>
    <source>
        <strain evidence="6 7">IND2009</strain>
    </source>
</reference>
<dbReference type="InterPro" id="IPR011990">
    <property type="entry name" value="TPR-like_helical_dom_sf"/>
</dbReference>
<comment type="caution">
    <text evidence="6">The sequence shown here is derived from an EMBL/GenBank/DDBJ whole genome shotgun (WGS) entry which is preliminary data.</text>
</comment>
<dbReference type="Gene3D" id="6.10.140.2220">
    <property type="match status" value="1"/>
</dbReference>
<protein>
    <recommendedName>
        <fullName evidence="5">MYND-type domain-containing protein</fullName>
    </recommendedName>
</protein>
<keyword evidence="1" id="KW-0479">Metal-binding</keyword>
<dbReference type="InterPro" id="IPR002893">
    <property type="entry name" value="Znf_MYND"/>
</dbReference>
<gene>
    <name evidence="6" type="ORF">DEA37_0000601</name>
</gene>
<evidence type="ECO:0000313" key="6">
    <source>
        <dbReference type="EMBL" id="KAA3681897.1"/>
    </source>
</evidence>
<keyword evidence="3" id="KW-0862">Zinc</keyword>
<dbReference type="AlphaFoldDB" id="A0A5J4P258"/>
<dbReference type="Gene3D" id="1.25.40.10">
    <property type="entry name" value="Tetratricopeptide repeat domain"/>
    <property type="match status" value="1"/>
</dbReference>
<dbReference type="SUPFAM" id="SSF48452">
    <property type="entry name" value="TPR-like"/>
    <property type="match status" value="1"/>
</dbReference>
<dbReference type="PANTHER" id="PTHR46533:SF1">
    <property type="entry name" value="ZINC FINGER MYND DOMAIN-CONTAINING PROTEIN 12"/>
    <property type="match status" value="1"/>
</dbReference>
<dbReference type="Pfam" id="PF01753">
    <property type="entry name" value="zf-MYND"/>
    <property type="match status" value="1"/>
</dbReference>
<dbReference type="EMBL" id="QNGE01000105">
    <property type="protein sequence ID" value="KAA3681897.1"/>
    <property type="molecule type" value="Genomic_DNA"/>
</dbReference>
<dbReference type="SUPFAM" id="SSF144232">
    <property type="entry name" value="HIT/MYND zinc finger-like"/>
    <property type="match status" value="1"/>
</dbReference>
<dbReference type="PROSITE" id="PS50865">
    <property type="entry name" value="ZF_MYND_2"/>
    <property type="match status" value="1"/>
</dbReference>
<keyword evidence="2 4" id="KW-0863">Zinc-finger</keyword>
<evidence type="ECO:0000256" key="2">
    <source>
        <dbReference type="ARBA" id="ARBA00022771"/>
    </source>
</evidence>
<feature type="domain" description="MYND-type" evidence="5">
    <location>
        <begin position="23"/>
        <end position="60"/>
    </location>
</feature>
<dbReference type="InterPro" id="IPR053248">
    <property type="entry name" value="Zinc_finger_MYND_domain"/>
</dbReference>
<dbReference type="Proteomes" id="UP000324629">
    <property type="component" value="Unassembled WGS sequence"/>
</dbReference>
<sequence length="474" mass="52284">MILPPPGFPFYPLANPKNTEFKCEVCGKPALLQCSICRVTYYCGTEHQKIDWVGIHEKICETLMSIRKPVAFIASEDERRKVREDLQNKNVEMVGLTQLVGQKLLFQGKPEEAVPAALQCLKFTADAYGLASVELVSPYLILAESSIGLGRLPQAEAYLAQAQWTMLKTQHECSNAIRSQLNRKLGLLYAAKGDYEAALESLAKDIFYASCEYGTDHIRTAGGYFQMAEVFYAMHKRDEEKCKQATNSSESSDVPRSLVVPSATPQIPGGPISKADNPVLSNASTVKENADMHCCVPNPPCRSLCLGADEEIKPPVNKILVADSLYARVVDIWSAHLADIVRSLTCRPVVPEGIGAVVAEITQETVVTLDDAQKAEAEKMLYAIEQYRHQRLIVSESDTGITQALGQPDPKVRLLLALSMLNFILDRRSKAVQYLAESKVAHEFAIPHEQLAVEIELMANALEERISAPSITVH</sequence>
<evidence type="ECO:0000256" key="3">
    <source>
        <dbReference type="ARBA" id="ARBA00022833"/>
    </source>
</evidence>
<evidence type="ECO:0000256" key="1">
    <source>
        <dbReference type="ARBA" id="ARBA00022723"/>
    </source>
</evidence>
<name>A0A5J4P258_9TREM</name>
<dbReference type="GO" id="GO:0008270">
    <property type="term" value="F:zinc ion binding"/>
    <property type="evidence" value="ECO:0007669"/>
    <property type="project" value="UniProtKB-KW"/>
</dbReference>
<evidence type="ECO:0000313" key="7">
    <source>
        <dbReference type="Proteomes" id="UP000324629"/>
    </source>
</evidence>
<keyword evidence="7" id="KW-1185">Reference proteome</keyword>
<evidence type="ECO:0000256" key="4">
    <source>
        <dbReference type="PROSITE-ProRule" id="PRU00134"/>
    </source>
</evidence>
<dbReference type="PROSITE" id="PS01360">
    <property type="entry name" value="ZF_MYND_1"/>
    <property type="match status" value="1"/>
</dbReference>
<dbReference type="PANTHER" id="PTHR46533">
    <property type="entry name" value="ZINC FINGER MYND DOMAIN-CONTAINING PROTEIN 12"/>
    <property type="match status" value="1"/>
</dbReference>
<organism evidence="6 7">
    <name type="scientific">Paragonimus westermani</name>
    <dbReference type="NCBI Taxonomy" id="34504"/>
    <lineage>
        <taxon>Eukaryota</taxon>
        <taxon>Metazoa</taxon>
        <taxon>Spiralia</taxon>
        <taxon>Lophotrochozoa</taxon>
        <taxon>Platyhelminthes</taxon>
        <taxon>Trematoda</taxon>
        <taxon>Digenea</taxon>
        <taxon>Plagiorchiida</taxon>
        <taxon>Troglotremata</taxon>
        <taxon>Troglotrematidae</taxon>
        <taxon>Paragonimus</taxon>
    </lineage>
</organism>
<proteinExistence type="predicted"/>